<evidence type="ECO:0000313" key="2">
    <source>
        <dbReference type="EMBL" id="MEI7036471.1"/>
    </source>
</evidence>
<dbReference type="RefSeq" id="WP_336807087.1">
    <property type="nucleotide sequence ID" value="NZ_JBBBNY010000003.1"/>
</dbReference>
<feature type="region of interest" description="Disordered" evidence="1">
    <location>
        <begin position="159"/>
        <end position="184"/>
    </location>
</feature>
<protein>
    <submittedName>
        <fullName evidence="2">Uncharacterized protein</fullName>
    </submittedName>
</protein>
<dbReference type="Proteomes" id="UP001381174">
    <property type="component" value="Unassembled WGS sequence"/>
</dbReference>
<organism evidence="2 3">
    <name type="scientific">Fulvimonas yonginensis</name>
    <dbReference type="NCBI Taxonomy" id="1495200"/>
    <lineage>
        <taxon>Bacteria</taxon>
        <taxon>Pseudomonadati</taxon>
        <taxon>Pseudomonadota</taxon>
        <taxon>Gammaproteobacteria</taxon>
        <taxon>Lysobacterales</taxon>
        <taxon>Rhodanobacteraceae</taxon>
        <taxon>Fulvimonas</taxon>
    </lineage>
</organism>
<comment type="caution">
    <text evidence="2">The sequence shown here is derived from an EMBL/GenBank/DDBJ whole genome shotgun (WGS) entry which is preliminary data.</text>
</comment>
<evidence type="ECO:0000256" key="1">
    <source>
        <dbReference type="SAM" id="MobiDB-lite"/>
    </source>
</evidence>
<feature type="compositionally biased region" description="Low complexity" evidence="1">
    <location>
        <begin position="159"/>
        <end position="175"/>
    </location>
</feature>
<gene>
    <name evidence="2" type="ORF">WAT24_06850</name>
</gene>
<accession>A0ABU8JA89</accession>
<proteinExistence type="predicted"/>
<reference evidence="2 3" key="1">
    <citation type="journal article" date="2014" name="Int. J. Syst. Evol. Microbiol.">
        <title>Fulvimonas yonginensis sp. nov., isolated from greenhouse soil, and emended description of the genus Fulvimonas.</title>
        <authorList>
            <person name="Ahn J.H."/>
            <person name="Kim S.J."/>
            <person name="Weon H.Y."/>
            <person name="Hong S.B."/>
            <person name="Seok S.J."/>
            <person name="Kwon S.W."/>
        </authorList>
    </citation>
    <scope>NUCLEOTIDE SEQUENCE [LARGE SCALE GENOMIC DNA]</scope>
    <source>
        <strain evidence="2 3">KACC 16952</strain>
    </source>
</reference>
<evidence type="ECO:0000313" key="3">
    <source>
        <dbReference type="Proteomes" id="UP001381174"/>
    </source>
</evidence>
<name>A0ABU8JA89_9GAMM</name>
<dbReference type="EMBL" id="JBBBNY010000003">
    <property type="protein sequence ID" value="MEI7036471.1"/>
    <property type="molecule type" value="Genomic_DNA"/>
</dbReference>
<keyword evidence="3" id="KW-1185">Reference proteome</keyword>
<sequence length="224" mass="23817">MPRTRTELLRVLTAAAGLPMNVDQIVEQMPVGTDRKKVGELCRELKDQGLLTATVEEGRVAYALADPLPANVTPINGRRQNRPESTIDKVRELLGKATEPMTLSDIVAALPGEEQKKIQRVLHQGTHRGEFESKPAGARAKAYAPKGGGIAIAIASSPASADAPAPSDSTDQAAPGSPLEQALHSAEKARDAYLEFVVASQSVWQALETSVTACRAALEAQRHA</sequence>